<gene>
    <name evidence="1" type="ORF">CEXT_565761</name>
</gene>
<organism evidence="1 2">
    <name type="scientific">Caerostris extrusa</name>
    <name type="common">Bark spider</name>
    <name type="synonym">Caerostris bankana</name>
    <dbReference type="NCBI Taxonomy" id="172846"/>
    <lineage>
        <taxon>Eukaryota</taxon>
        <taxon>Metazoa</taxon>
        <taxon>Ecdysozoa</taxon>
        <taxon>Arthropoda</taxon>
        <taxon>Chelicerata</taxon>
        <taxon>Arachnida</taxon>
        <taxon>Araneae</taxon>
        <taxon>Araneomorphae</taxon>
        <taxon>Entelegynae</taxon>
        <taxon>Araneoidea</taxon>
        <taxon>Araneidae</taxon>
        <taxon>Caerostris</taxon>
    </lineage>
</organism>
<comment type="caution">
    <text evidence="1">The sequence shown here is derived from an EMBL/GenBank/DDBJ whole genome shotgun (WGS) entry which is preliminary data.</text>
</comment>
<proteinExistence type="predicted"/>
<reference evidence="1 2" key="1">
    <citation type="submission" date="2021-06" db="EMBL/GenBank/DDBJ databases">
        <title>Caerostris extrusa draft genome.</title>
        <authorList>
            <person name="Kono N."/>
            <person name="Arakawa K."/>
        </authorList>
    </citation>
    <scope>NUCLEOTIDE SEQUENCE [LARGE SCALE GENOMIC DNA]</scope>
</reference>
<protein>
    <submittedName>
        <fullName evidence="1">Uncharacterized protein</fullName>
    </submittedName>
</protein>
<dbReference type="AlphaFoldDB" id="A0AAV4QBD6"/>
<evidence type="ECO:0000313" key="1">
    <source>
        <dbReference type="EMBL" id="GIY07358.1"/>
    </source>
</evidence>
<evidence type="ECO:0000313" key="2">
    <source>
        <dbReference type="Proteomes" id="UP001054945"/>
    </source>
</evidence>
<dbReference type="Proteomes" id="UP001054945">
    <property type="component" value="Unassembled WGS sequence"/>
</dbReference>
<sequence>MQYDLGMQRKRRTPFLYALGDLREFLEGGLAVIFYGDFTKRSFRKRTYFYSFRDQRKRSKVKLCHTNSFETYAMYSVLYFRFDVLEFRLCKAAIEDE</sequence>
<name>A0AAV4QBD6_CAEEX</name>
<accession>A0AAV4QBD6</accession>
<dbReference type="EMBL" id="BPLR01006093">
    <property type="protein sequence ID" value="GIY07358.1"/>
    <property type="molecule type" value="Genomic_DNA"/>
</dbReference>
<keyword evidence="2" id="KW-1185">Reference proteome</keyword>